<keyword evidence="12" id="KW-1185">Reference proteome</keyword>
<comment type="catalytic activity">
    <reaction evidence="1 9">
        <text>N-(5-phospho-beta-D-ribosyl)anthranilate = 1-(2-carboxyphenylamino)-1-deoxy-D-ribulose 5-phosphate</text>
        <dbReference type="Rhea" id="RHEA:21540"/>
        <dbReference type="ChEBI" id="CHEBI:18277"/>
        <dbReference type="ChEBI" id="CHEBI:58613"/>
        <dbReference type="EC" id="5.3.1.24"/>
    </reaction>
</comment>
<dbReference type="GO" id="GO:0004640">
    <property type="term" value="F:phosphoribosylanthranilate isomerase activity"/>
    <property type="evidence" value="ECO:0007669"/>
    <property type="project" value="UniProtKB-UniRule"/>
</dbReference>
<accession>A0A4V1NRK1</accession>
<dbReference type="CDD" id="cd00405">
    <property type="entry name" value="PRAI"/>
    <property type="match status" value="1"/>
</dbReference>
<comment type="pathway">
    <text evidence="2 9">Amino-acid biosynthesis; L-tryptophan biosynthesis; L-tryptophan from chorismate: step 3/5.</text>
</comment>
<dbReference type="EC" id="5.3.1.24" evidence="3 9"/>
<dbReference type="SUPFAM" id="SSF51366">
    <property type="entry name" value="Ribulose-phoshate binding barrel"/>
    <property type="match status" value="1"/>
</dbReference>
<organism evidence="11 12">
    <name type="scientific">Blautia faecicola</name>
    <dbReference type="NCBI Taxonomy" id="2509240"/>
    <lineage>
        <taxon>Bacteria</taxon>
        <taxon>Bacillati</taxon>
        <taxon>Bacillota</taxon>
        <taxon>Clostridia</taxon>
        <taxon>Lachnospirales</taxon>
        <taxon>Lachnospiraceae</taxon>
        <taxon>Blautia</taxon>
    </lineage>
</organism>
<dbReference type="HAMAP" id="MF_00135">
    <property type="entry name" value="PRAI"/>
    <property type="match status" value="1"/>
</dbReference>
<comment type="similarity">
    <text evidence="9">Belongs to the TrpF family.</text>
</comment>
<dbReference type="Proteomes" id="UP000290106">
    <property type="component" value="Unassembled WGS sequence"/>
</dbReference>
<dbReference type="InterPro" id="IPR011060">
    <property type="entry name" value="RibuloseP-bd_barrel"/>
</dbReference>
<evidence type="ECO:0000256" key="1">
    <source>
        <dbReference type="ARBA" id="ARBA00001164"/>
    </source>
</evidence>
<feature type="domain" description="N-(5'phosphoribosyl) anthranilate isomerase (PRAI)" evidence="10">
    <location>
        <begin position="4"/>
        <end position="195"/>
    </location>
</feature>
<evidence type="ECO:0000256" key="2">
    <source>
        <dbReference type="ARBA" id="ARBA00004664"/>
    </source>
</evidence>
<keyword evidence="5 9" id="KW-0028">Amino-acid biosynthesis</keyword>
<keyword evidence="8 9" id="KW-0413">Isomerase</keyword>
<evidence type="ECO:0000256" key="9">
    <source>
        <dbReference type="HAMAP-Rule" id="MF_00135"/>
    </source>
</evidence>
<evidence type="ECO:0000256" key="7">
    <source>
        <dbReference type="ARBA" id="ARBA00023141"/>
    </source>
</evidence>
<sequence length="208" mass="23257">MSRIKICGLRRPEDIAAVNEARPDYCGFIVEYPKSRRSIDRATLRELVRGLREEIVPVGVFVNAPKELVAELLEEGTIQIAQLHGQEPKEYIQELKVLTEKPLIQAFSIKSKEDVERARESVADYILLDQGSGGTGKVFDWSLVGEVGRPYFLAGGLDVENLREAIGLLHPWAVDLSSSLEIDGIKNAGRICQAVEIVRMEETKDVKR</sequence>
<evidence type="ECO:0000313" key="12">
    <source>
        <dbReference type="Proteomes" id="UP000290106"/>
    </source>
</evidence>
<evidence type="ECO:0000256" key="3">
    <source>
        <dbReference type="ARBA" id="ARBA00012572"/>
    </source>
</evidence>
<dbReference type="OrthoDB" id="9786954at2"/>
<gene>
    <name evidence="9" type="primary">trpF</name>
    <name evidence="11" type="ORF">ETP43_01390</name>
</gene>
<keyword evidence="7 9" id="KW-0057">Aromatic amino acid biosynthesis</keyword>
<keyword evidence="6 9" id="KW-0822">Tryptophan biosynthesis</keyword>
<dbReference type="GO" id="GO:0000162">
    <property type="term" value="P:L-tryptophan biosynthetic process"/>
    <property type="evidence" value="ECO:0007669"/>
    <property type="project" value="UniProtKB-UniRule"/>
</dbReference>
<evidence type="ECO:0000256" key="5">
    <source>
        <dbReference type="ARBA" id="ARBA00022605"/>
    </source>
</evidence>
<dbReference type="UniPathway" id="UPA00035">
    <property type="reaction ID" value="UER00042"/>
</dbReference>
<dbReference type="AlphaFoldDB" id="A0A4V1NRK1"/>
<dbReference type="RefSeq" id="WP_129256872.1">
    <property type="nucleotide sequence ID" value="NZ_SDKC01000001.1"/>
</dbReference>
<name>A0A4V1NRK1_9FIRM</name>
<dbReference type="InterPro" id="IPR013785">
    <property type="entry name" value="Aldolase_TIM"/>
</dbReference>
<dbReference type="EMBL" id="SDKC01000001">
    <property type="protein sequence ID" value="RXS74035.1"/>
    <property type="molecule type" value="Genomic_DNA"/>
</dbReference>
<reference evidence="11 12" key="1">
    <citation type="submission" date="2019-01" db="EMBL/GenBank/DDBJ databases">
        <title>Blautia sp. nov. KGMB01111 isolated human feces.</title>
        <authorList>
            <person name="Park J.-E."/>
            <person name="Kim J.-S."/>
            <person name="Park S.-H."/>
        </authorList>
    </citation>
    <scope>NUCLEOTIDE SEQUENCE [LARGE SCALE GENOMIC DNA]</scope>
    <source>
        <strain evidence="11 12">KGMB01111</strain>
    </source>
</reference>
<dbReference type="PANTHER" id="PTHR42894:SF1">
    <property type="entry name" value="N-(5'-PHOSPHORIBOSYL)ANTHRANILATE ISOMERASE"/>
    <property type="match status" value="1"/>
</dbReference>
<dbReference type="InterPro" id="IPR001240">
    <property type="entry name" value="PRAI_dom"/>
</dbReference>
<comment type="caution">
    <text evidence="11">The sequence shown here is derived from an EMBL/GenBank/DDBJ whole genome shotgun (WGS) entry which is preliminary data.</text>
</comment>
<proteinExistence type="inferred from homology"/>
<evidence type="ECO:0000259" key="10">
    <source>
        <dbReference type="Pfam" id="PF00697"/>
    </source>
</evidence>
<dbReference type="Gene3D" id="3.20.20.70">
    <property type="entry name" value="Aldolase class I"/>
    <property type="match status" value="1"/>
</dbReference>
<evidence type="ECO:0000256" key="6">
    <source>
        <dbReference type="ARBA" id="ARBA00022822"/>
    </source>
</evidence>
<protein>
    <recommendedName>
        <fullName evidence="4 9">N-(5'-phosphoribosyl)anthranilate isomerase</fullName>
        <shortName evidence="9">PRAI</shortName>
        <ecNumber evidence="3 9">5.3.1.24</ecNumber>
    </recommendedName>
</protein>
<dbReference type="PANTHER" id="PTHR42894">
    <property type="entry name" value="N-(5'-PHOSPHORIBOSYL)ANTHRANILATE ISOMERASE"/>
    <property type="match status" value="1"/>
</dbReference>
<evidence type="ECO:0000313" key="11">
    <source>
        <dbReference type="EMBL" id="RXS74035.1"/>
    </source>
</evidence>
<dbReference type="Pfam" id="PF00697">
    <property type="entry name" value="PRAI"/>
    <property type="match status" value="1"/>
</dbReference>
<evidence type="ECO:0000256" key="4">
    <source>
        <dbReference type="ARBA" id="ARBA00022272"/>
    </source>
</evidence>
<evidence type="ECO:0000256" key="8">
    <source>
        <dbReference type="ARBA" id="ARBA00023235"/>
    </source>
</evidence>
<dbReference type="InterPro" id="IPR044643">
    <property type="entry name" value="TrpF_fam"/>
</dbReference>